<dbReference type="RefSeq" id="WP_119375017.1">
    <property type="nucleotide sequence ID" value="NZ_QWFX01000005.1"/>
</dbReference>
<dbReference type="Pfam" id="PF00535">
    <property type="entry name" value="Glycos_transf_2"/>
    <property type="match status" value="1"/>
</dbReference>
<organism evidence="7 8">
    <name type="scientific">Henriciella mobilis</name>
    <dbReference type="NCBI Taxonomy" id="2305467"/>
    <lineage>
        <taxon>Bacteria</taxon>
        <taxon>Pseudomonadati</taxon>
        <taxon>Pseudomonadota</taxon>
        <taxon>Alphaproteobacteria</taxon>
        <taxon>Hyphomonadales</taxon>
        <taxon>Hyphomonadaceae</taxon>
        <taxon>Henriciella</taxon>
    </lineage>
</organism>
<keyword evidence="2" id="KW-1003">Cell membrane</keyword>
<dbReference type="GO" id="GO:0005886">
    <property type="term" value="C:plasma membrane"/>
    <property type="evidence" value="ECO:0007669"/>
    <property type="project" value="UniProtKB-SubCell"/>
</dbReference>
<reference evidence="7 8" key="1">
    <citation type="submission" date="2018-08" db="EMBL/GenBank/DDBJ databases">
        <title>Henriciella mobilis sp. nov., isolated from seawater.</title>
        <authorList>
            <person name="Cheng H."/>
            <person name="Wu Y.-H."/>
            <person name="Xu X.-W."/>
            <person name="Guo L.-L."/>
        </authorList>
    </citation>
    <scope>NUCLEOTIDE SEQUENCE [LARGE SCALE GENOMIC DNA]</scope>
    <source>
        <strain evidence="7 8">JN25</strain>
    </source>
</reference>
<evidence type="ECO:0000313" key="7">
    <source>
        <dbReference type="EMBL" id="RIJ32937.1"/>
    </source>
</evidence>
<keyword evidence="8" id="KW-1185">Reference proteome</keyword>
<evidence type="ECO:0000256" key="3">
    <source>
        <dbReference type="ARBA" id="ARBA00022676"/>
    </source>
</evidence>
<evidence type="ECO:0000259" key="6">
    <source>
        <dbReference type="Pfam" id="PF00535"/>
    </source>
</evidence>
<feature type="domain" description="Glycosyltransferase 2-like" evidence="6">
    <location>
        <begin position="6"/>
        <end position="158"/>
    </location>
</feature>
<dbReference type="SUPFAM" id="SSF53448">
    <property type="entry name" value="Nucleotide-diphospho-sugar transferases"/>
    <property type="match status" value="1"/>
</dbReference>
<dbReference type="InterPro" id="IPR026461">
    <property type="entry name" value="Trfase_2_rSAM/seldom_assoc"/>
</dbReference>
<evidence type="ECO:0000256" key="1">
    <source>
        <dbReference type="ARBA" id="ARBA00004236"/>
    </source>
</evidence>
<name>A0A399RST1_9PROT</name>
<dbReference type="NCBIfam" id="TIGR04283">
    <property type="entry name" value="glyco_like_mftF"/>
    <property type="match status" value="1"/>
</dbReference>
<dbReference type="OrthoDB" id="5291101at2"/>
<keyword evidence="4 7" id="KW-0808">Transferase</keyword>
<dbReference type="PANTHER" id="PTHR43646:SF2">
    <property type="entry name" value="GLYCOSYLTRANSFERASE 2-LIKE DOMAIN-CONTAINING PROTEIN"/>
    <property type="match status" value="1"/>
</dbReference>
<dbReference type="Gene3D" id="3.90.550.10">
    <property type="entry name" value="Spore Coat Polysaccharide Biosynthesis Protein SpsA, Chain A"/>
    <property type="match status" value="1"/>
</dbReference>
<sequence>MPAPISIIIPTLNAGGDLPACIDSLIPGIEAGLIRELVISDGGSNDATRLIAEGAGADLVTGEPGRAAQLIRGAEAARGEWLLFLHADTALSRDWTERVADHLESRPDKAAVFSLVYRSDARMAKRIASRANRRTRWLGLPYGDQGLLIPRKLYDEIGGYDDIPLMEDVRIVQAIGRKRLAILSAEARTSAAKYERDGWRRRSWKNAWLITRYLMGASPEKLAREYR</sequence>
<proteinExistence type="predicted"/>
<evidence type="ECO:0000256" key="2">
    <source>
        <dbReference type="ARBA" id="ARBA00022475"/>
    </source>
</evidence>
<evidence type="ECO:0000313" key="8">
    <source>
        <dbReference type="Proteomes" id="UP000266385"/>
    </source>
</evidence>
<keyword evidence="3" id="KW-0328">Glycosyltransferase</keyword>
<keyword evidence="5" id="KW-0472">Membrane</keyword>
<dbReference type="AlphaFoldDB" id="A0A399RST1"/>
<gene>
    <name evidence="7" type="ORF">D1223_03580</name>
</gene>
<dbReference type="CDD" id="cd02522">
    <property type="entry name" value="GT_2_like_a"/>
    <property type="match status" value="1"/>
</dbReference>
<dbReference type="InterPro" id="IPR001173">
    <property type="entry name" value="Glyco_trans_2-like"/>
</dbReference>
<dbReference type="PANTHER" id="PTHR43646">
    <property type="entry name" value="GLYCOSYLTRANSFERASE"/>
    <property type="match status" value="1"/>
</dbReference>
<dbReference type="EMBL" id="QWFX01000005">
    <property type="protein sequence ID" value="RIJ32937.1"/>
    <property type="molecule type" value="Genomic_DNA"/>
</dbReference>
<dbReference type="Proteomes" id="UP000266385">
    <property type="component" value="Unassembled WGS sequence"/>
</dbReference>
<evidence type="ECO:0000256" key="5">
    <source>
        <dbReference type="ARBA" id="ARBA00023136"/>
    </source>
</evidence>
<accession>A0A399RST1</accession>
<comment type="caution">
    <text evidence="7">The sequence shown here is derived from an EMBL/GenBank/DDBJ whole genome shotgun (WGS) entry which is preliminary data.</text>
</comment>
<protein>
    <submittedName>
        <fullName evidence="7">Glycosyltransferase</fullName>
    </submittedName>
</protein>
<comment type="subcellular location">
    <subcellularLocation>
        <location evidence="1">Cell membrane</location>
    </subcellularLocation>
</comment>
<dbReference type="InterPro" id="IPR029044">
    <property type="entry name" value="Nucleotide-diphossugar_trans"/>
</dbReference>
<dbReference type="GO" id="GO:0016757">
    <property type="term" value="F:glycosyltransferase activity"/>
    <property type="evidence" value="ECO:0007669"/>
    <property type="project" value="UniProtKB-KW"/>
</dbReference>
<evidence type="ECO:0000256" key="4">
    <source>
        <dbReference type="ARBA" id="ARBA00022679"/>
    </source>
</evidence>